<evidence type="ECO:0000256" key="2">
    <source>
        <dbReference type="ARBA" id="ARBA00022679"/>
    </source>
</evidence>
<dbReference type="PANTHER" id="PTHR10259:SF11">
    <property type="entry name" value="THIOPURINE S-METHYLTRANSFERASE"/>
    <property type="match status" value="1"/>
</dbReference>
<protein>
    <submittedName>
        <fullName evidence="5">Class I SAM-dependent methyltransferase</fullName>
        <ecNumber evidence="5">2.1.1.-</ecNumber>
    </submittedName>
</protein>
<dbReference type="InterPro" id="IPR008854">
    <property type="entry name" value="TPMT"/>
</dbReference>
<dbReference type="PROSITE" id="PS51585">
    <property type="entry name" value="SAM_MT_TPMT"/>
    <property type="match status" value="1"/>
</dbReference>
<keyword evidence="3" id="KW-0949">S-adenosyl-L-methionine</keyword>
<dbReference type="Gene3D" id="3.40.50.150">
    <property type="entry name" value="Vaccinia Virus protein VP39"/>
    <property type="match status" value="1"/>
</dbReference>
<evidence type="ECO:0000259" key="4">
    <source>
        <dbReference type="Pfam" id="PF08241"/>
    </source>
</evidence>
<organism evidence="5 6">
    <name type="scientific">Pannus brasiliensis CCIBt3594</name>
    <dbReference type="NCBI Taxonomy" id="1427578"/>
    <lineage>
        <taxon>Bacteria</taxon>
        <taxon>Bacillati</taxon>
        <taxon>Cyanobacteriota</taxon>
        <taxon>Cyanophyceae</taxon>
        <taxon>Oscillatoriophycideae</taxon>
        <taxon>Chroococcales</taxon>
        <taxon>Microcystaceae</taxon>
        <taxon>Pannus</taxon>
    </lineage>
</organism>
<keyword evidence="1 5" id="KW-0489">Methyltransferase</keyword>
<feature type="domain" description="Methyltransferase type 11" evidence="4">
    <location>
        <begin position="75"/>
        <end position="169"/>
    </location>
</feature>
<proteinExistence type="predicted"/>
<keyword evidence="2 5" id="KW-0808">Transferase</keyword>
<name>A0AAW9QU78_9CHRO</name>
<keyword evidence="6" id="KW-1185">Reference proteome</keyword>
<dbReference type="RefSeq" id="WP_332864379.1">
    <property type="nucleotide sequence ID" value="NZ_JBAFSM010000011.1"/>
</dbReference>
<dbReference type="InterPro" id="IPR013216">
    <property type="entry name" value="Methyltransf_11"/>
</dbReference>
<dbReference type="Pfam" id="PF08241">
    <property type="entry name" value="Methyltransf_11"/>
    <property type="match status" value="1"/>
</dbReference>
<evidence type="ECO:0000313" key="6">
    <source>
        <dbReference type="Proteomes" id="UP001328733"/>
    </source>
</evidence>
<reference evidence="5 6" key="1">
    <citation type="submission" date="2024-01" db="EMBL/GenBank/DDBJ databases">
        <title>Genomic insights into the taxonomy and metabolism of the cyanobacterium Pannus brasiliensis CCIBt3594.</title>
        <authorList>
            <person name="Machado M."/>
            <person name="Botero N.B."/>
            <person name="Andreote A.P.D."/>
            <person name="Feitosa A.M.T."/>
            <person name="Popin R."/>
            <person name="Sivonen K."/>
            <person name="Fiore M.F."/>
        </authorList>
    </citation>
    <scope>NUCLEOTIDE SEQUENCE [LARGE SCALE GENOMIC DNA]</scope>
    <source>
        <strain evidence="5 6">CCIBt3594</strain>
    </source>
</reference>
<dbReference type="GO" id="GO:0032259">
    <property type="term" value="P:methylation"/>
    <property type="evidence" value="ECO:0007669"/>
    <property type="project" value="UniProtKB-KW"/>
</dbReference>
<evidence type="ECO:0000256" key="3">
    <source>
        <dbReference type="ARBA" id="ARBA00022691"/>
    </source>
</evidence>
<dbReference type="GO" id="GO:0008119">
    <property type="term" value="F:thiopurine S-methyltransferase activity"/>
    <property type="evidence" value="ECO:0007669"/>
    <property type="project" value="TreeGrafter"/>
</dbReference>
<dbReference type="SUPFAM" id="SSF53335">
    <property type="entry name" value="S-adenosyl-L-methionine-dependent methyltransferases"/>
    <property type="match status" value="1"/>
</dbReference>
<sequence length="224" mass="25454">MTEQEREREEARRRMAALALESQKKGSNTDWFEEVYARAAGDSDRIPWAKLTAHPMLTDWLTRKAIDGTGKTALVIGCGLGDDAETLAGKGFRVTAFDISPTAIEWCRQRFPDSPVIYLVADLFHLDRSWEKAFDLVFESRTVQALPLDVRDEAIEAIERTVAPAGTLLVITHLRPSENAPEGPPWPLCDRELSRFTELGLQEIERIPFDLREIPQLFLEYRRG</sequence>
<dbReference type="EC" id="2.1.1.-" evidence="5"/>
<dbReference type="PANTHER" id="PTHR10259">
    <property type="entry name" value="THIOPURINE S-METHYLTRANSFERASE"/>
    <property type="match status" value="1"/>
</dbReference>
<dbReference type="EMBL" id="JBAFSM010000011">
    <property type="protein sequence ID" value="MEG3436911.1"/>
    <property type="molecule type" value="Genomic_DNA"/>
</dbReference>
<dbReference type="CDD" id="cd02440">
    <property type="entry name" value="AdoMet_MTases"/>
    <property type="match status" value="1"/>
</dbReference>
<gene>
    <name evidence="5" type="ORF">V0288_07245</name>
</gene>
<dbReference type="AlphaFoldDB" id="A0AAW9QU78"/>
<comment type="caution">
    <text evidence="5">The sequence shown here is derived from an EMBL/GenBank/DDBJ whole genome shotgun (WGS) entry which is preliminary data.</text>
</comment>
<evidence type="ECO:0000313" key="5">
    <source>
        <dbReference type="EMBL" id="MEG3436911.1"/>
    </source>
</evidence>
<dbReference type="Proteomes" id="UP001328733">
    <property type="component" value="Unassembled WGS sequence"/>
</dbReference>
<accession>A0AAW9QU78</accession>
<dbReference type="InterPro" id="IPR029063">
    <property type="entry name" value="SAM-dependent_MTases_sf"/>
</dbReference>
<evidence type="ECO:0000256" key="1">
    <source>
        <dbReference type="ARBA" id="ARBA00022603"/>
    </source>
</evidence>